<dbReference type="EMBL" id="JAUUUU010000001">
    <property type="protein sequence ID" value="MDP1519876.1"/>
    <property type="molecule type" value="Genomic_DNA"/>
</dbReference>
<gene>
    <name evidence="2" type="ORF">Q8A57_02740</name>
</gene>
<evidence type="ECO:0000256" key="1">
    <source>
        <dbReference type="SAM" id="SignalP"/>
    </source>
</evidence>
<dbReference type="AlphaFoldDB" id="A0AAW8AYC9"/>
<dbReference type="RefSeq" id="WP_305169387.1">
    <property type="nucleotide sequence ID" value="NZ_JAUUUU010000001.1"/>
</dbReference>
<keyword evidence="1" id="KW-0732">Signal</keyword>
<feature type="chain" id="PRO_5043398350" evidence="1">
    <location>
        <begin position="31"/>
        <end position="409"/>
    </location>
</feature>
<evidence type="ECO:0000313" key="3">
    <source>
        <dbReference type="Proteomes" id="UP001178354"/>
    </source>
</evidence>
<sequence>MMDLKNSLRTSMPGLLAALMLAIVASHALAGDSEWDFSGNTALQLRGFSQDALWPGQNSSDLEVSVSAEWEARWRSEDGDQRASFIPFARWDENDEERRHLDLREAYWAFEGDQFEVLVGFNKVFWGVTESVHLVDIVNQTDLVEDIDQEDKLGQPMVNLAVQKDWGLLNVYLLPYFRERTFPGLDGRFRSPLPVDWDDADYESGAKEKHVDVALRYSHYFGDVDIGLYYFRGTSREPRLLLADNGRELKPFYDQIDQVGLDLQYTRDAWLWKLEAIVRDGFDETFAAGVAGFEYTFYQVNETDADIGILLEYQYDERSSLEPVSTADNDVFMGVRWSLNDPQDTAILVGAVVDKKTSETFFNIEAERRFGDSISLELRLRTITNAEQDEPLYSFSRDDYIQLQLSRYF</sequence>
<reference evidence="2" key="1">
    <citation type="journal article" date="2010" name="Int. J. Syst. Evol. Microbiol.">
        <title>Porticoccus litoralis gen. nov., sp. nov., a gammaproteobacterium isolated from the Yellow Sea.</title>
        <authorList>
            <person name="Oh H.M."/>
            <person name="Kim H."/>
            <person name="Kim K.M."/>
            <person name="Min G.S."/>
            <person name="Cho J.C."/>
        </authorList>
    </citation>
    <scope>NUCLEOTIDE SEQUENCE</scope>
    <source>
        <strain evidence="2">DSM 25064</strain>
    </source>
</reference>
<name>A0AAW8AYC9_9GAMM</name>
<dbReference type="Proteomes" id="UP001178354">
    <property type="component" value="Unassembled WGS sequence"/>
</dbReference>
<accession>A0AAW8AYC9</accession>
<keyword evidence="3" id="KW-1185">Reference proteome</keyword>
<feature type="signal peptide" evidence="1">
    <location>
        <begin position="1"/>
        <end position="30"/>
    </location>
</feature>
<organism evidence="2 3">
    <name type="scientific">Porticoccus litoralis</name>
    <dbReference type="NCBI Taxonomy" id="434086"/>
    <lineage>
        <taxon>Bacteria</taxon>
        <taxon>Pseudomonadati</taxon>
        <taxon>Pseudomonadota</taxon>
        <taxon>Gammaproteobacteria</taxon>
        <taxon>Cellvibrionales</taxon>
        <taxon>Porticoccaceae</taxon>
        <taxon>Porticoccus</taxon>
    </lineage>
</organism>
<evidence type="ECO:0000313" key="2">
    <source>
        <dbReference type="EMBL" id="MDP1519876.1"/>
    </source>
</evidence>
<reference evidence="2" key="2">
    <citation type="submission" date="2023-08" db="EMBL/GenBank/DDBJ databases">
        <authorList>
            <person name="Luo J."/>
        </authorList>
    </citation>
    <scope>NUCLEOTIDE SEQUENCE</scope>
    <source>
        <strain evidence="2">DSM 25064</strain>
    </source>
</reference>
<proteinExistence type="predicted"/>
<comment type="caution">
    <text evidence="2">The sequence shown here is derived from an EMBL/GenBank/DDBJ whole genome shotgun (WGS) entry which is preliminary data.</text>
</comment>
<protein>
    <submittedName>
        <fullName evidence="2">Uncharacterized protein</fullName>
    </submittedName>
</protein>